<gene>
    <name evidence="1" type="ORF">CORC01_05674</name>
</gene>
<organism evidence="1 2">
    <name type="scientific">Colletotrichum orchidophilum</name>
    <dbReference type="NCBI Taxonomy" id="1209926"/>
    <lineage>
        <taxon>Eukaryota</taxon>
        <taxon>Fungi</taxon>
        <taxon>Dikarya</taxon>
        <taxon>Ascomycota</taxon>
        <taxon>Pezizomycotina</taxon>
        <taxon>Sordariomycetes</taxon>
        <taxon>Hypocreomycetidae</taxon>
        <taxon>Glomerellales</taxon>
        <taxon>Glomerellaceae</taxon>
        <taxon>Colletotrichum</taxon>
    </lineage>
</organism>
<sequence length="337" mass="37916">MDSNLQPEPDDQMELFLKKNNLISDILASTSTIISSFQQPDKQQAAISGLLEAASKIPPIIHESNNENNEISQLLMATGGIVACHLHPQFQQAAIANLLAAISNVVASVKKVNNAHCALSQVVEDQTCYFDHSRSSSSARSGTSAFRLAEFTNQILREVNREARAFCMQVGKFRFGYNEDDMKHGTFGSIWYNDKLDAMYISNFRQWSDQNVLQVKNVVIGDAIVLNPNDCADILTGDCWGCDNLTIAYQPRGAPAVVNRGPTPQELKNTIPVFYAINDGEERVCAEVVDLDDWGKGKMKTWDQHRAELEEFFHQDEDKKRVIFRAVEVFRRPFMMY</sequence>
<reference evidence="1 2" key="1">
    <citation type="submission" date="2016-09" db="EMBL/GenBank/DDBJ databases">
        <authorList>
            <person name="Capua I."/>
            <person name="De Benedictis P."/>
            <person name="Joannis T."/>
            <person name="Lombin L.H."/>
            <person name="Cattoli G."/>
        </authorList>
    </citation>
    <scope>NUCLEOTIDE SEQUENCE [LARGE SCALE GENOMIC DNA]</scope>
    <source>
        <strain evidence="1 2">IMI 309357</strain>
    </source>
</reference>
<dbReference type="EMBL" id="MJBS01000040">
    <property type="protein sequence ID" value="OHE98984.1"/>
    <property type="molecule type" value="Genomic_DNA"/>
</dbReference>
<protein>
    <submittedName>
        <fullName evidence="1">Uncharacterized protein</fullName>
    </submittedName>
</protein>
<name>A0A1G4BC44_9PEZI</name>
<accession>A0A1G4BC44</accession>
<dbReference type="Proteomes" id="UP000176998">
    <property type="component" value="Unassembled WGS sequence"/>
</dbReference>
<evidence type="ECO:0000313" key="2">
    <source>
        <dbReference type="Proteomes" id="UP000176998"/>
    </source>
</evidence>
<comment type="caution">
    <text evidence="1">The sequence shown here is derived from an EMBL/GenBank/DDBJ whole genome shotgun (WGS) entry which is preliminary data.</text>
</comment>
<evidence type="ECO:0000313" key="1">
    <source>
        <dbReference type="EMBL" id="OHE98984.1"/>
    </source>
</evidence>
<keyword evidence="2" id="KW-1185">Reference proteome</keyword>
<proteinExistence type="predicted"/>
<dbReference type="OrthoDB" id="3540486at2759"/>
<dbReference type="AlphaFoldDB" id="A0A1G4BC44"/>
<dbReference type="GeneID" id="34558826"/>
<dbReference type="RefSeq" id="XP_022476133.1">
    <property type="nucleotide sequence ID" value="XM_022617316.1"/>
</dbReference>